<evidence type="ECO:0000259" key="4">
    <source>
        <dbReference type="SMART" id="SM00822"/>
    </source>
</evidence>
<dbReference type="GO" id="GO:0016491">
    <property type="term" value="F:oxidoreductase activity"/>
    <property type="evidence" value="ECO:0007669"/>
    <property type="project" value="UniProtKB-KW"/>
</dbReference>
<name>A0A3A8I760_9BACT</name>
<evidence type="ECO:0000256" key="2">
    <source>
        <dbReference type="ARBA" id="ARBA00023002"/>
    </source>
</evidence>
<dbReference type="EMBL" id="JABFJV010000051">
    <property type="protein sequence ID" value="NOK33912.1"/>
    <property type="molecule type" value="Genomic_DNA"/>
</dbReference>
<dbReference type="InterPro" id="IPR002347">
    <property type="entry name" value="SDR_fam"/>
</dbReference>
<dbReference type="PROSITE" id="PS00061">
    <property type="entry name" value="ADH_SHORT"/>
    <property type="match status" value="1"/>
</dbReference>
<dbReference type="PANTHER" id="PTHR44196:SF3">
    <property type="entry name" value="SHORT CHAIN DEHYDROGENASE FAMILY PROTEIN"/>
    <property type="match status" value="1"/>
</dbReference>
<dbReference type="InterPro" id="IPR057326">
    <property type="entry name" value="KR_dom"/>
</dbReference>
<dbReference type="InterPro" id="IPR036291">
    <property type="entry name" value="NAD(P)-bd_dom_sf"/>
</dbReference>
<keyword evidence="2" id="KW-0560">Oxidoreductase</keyword>
<dbReference type="InterPro" id="IPR020904">
    <property type="entry name" value="Sc_DH/Rdtase_CS"/>
</dbReference>
<gene>
    <name evidence="5" type="ORF">HMI49_11950</name>
</gene>
<dbReference type="Gene3D" id="3.40.50.720">
    <property type="entry name" value="NAD(P)-binding Rossmann-like Domain"/>
    <property type="match status" value="1"/>
</dbReference>
<proteinExistence type="inferred from homology"/>
<evidence type="ECO:0000256" key="1">
    <source>
        <dbReference type="ARBA" id="ARBA00006484"/>
    </source>
</evidence>
<comment type="similarity">
    <text evidence="1 3">Belongs to the short-chain dehydrogenases/reductases (SDR) family.</text>
</comment>
<evidence type="ECO:0000313" key="6">
    <source>
        <dbReference type="Proteomes" id="UP000563426"/>
    </source>
</evidence>
<dbReference type="RefSeq" id="WP_120527006.1">
    <property type="nucleotide sequence ID" value="NZ_JABFJV010000051.1"/>
</dbReference>
<dbReference type="SUPFAM" id="SSF51735">
    <property type="entry name" value="NAD(P)-binding Rossmann-fold domains"/>
    <property type="match status" value="1"/>
</dbReference>
<evidence type="ECO:0000313" key="5">
    <source>
        <dbReference type="EMBL" id="NOK33912.1"/>
    </source>
</evidence>
<organism evidence="5 6">
    <name type="scientific">Corallococcus exercitus</name>
    <dbReference type="NCBI Taxonomy" id="2316736"/>
    <lineage>
        <taxon>Bacteria</taxon>
        <taxon>Pseudomonadati</taxon>
        <taxon>Myxococcota</taxon>
        <taxon>Myxococcia</taxon>
        <taxon>Myxococcales</taxon>
        <taxon>Cystobacterineae</taxon>
        <taxon>Myxococcaceae</taxon>
        <taxon>Corallococcus</taxon>
    </lineage>
</organism>
<dbReference type="PANTHER" id="PTHR44196">
    <property type="entry name" value="DEHYDROGENASE/REDUCTASE SDR FAMILY MEMBER 7B"/>
    <property type="match status" value="1"/>
</dbReference>
<dbReference type="PRINTS" id="PR00080">
    <property type="entry name" value="SDRFAMILY"/>
</dbReference>
<dbReference type="OrthoDB" id="658698at2"/>
<dbReference type="GO" id="GO:0016020">
    <property type="term" value="C:membrane"/>
    <property type="evidence" value="ECO:0007669"/>
    <property type="project" value="TreeGrafter"/>
</dbReference>
<keyword evidence="6" id="KW-1185">Reference proteome</keyword>
<comment type="caution">
    <text evidence="5">The sequence shown here is derived from an EMBL/GenBank/DDBJ whole genome shotgun (WGS) entry which is preliminary data.</text>
</comment>
<sequence length="253" mass="26922">MAEMTYRTALVTGASSGLGRGLALWLAKHGVRVFATGRRLSQLQALAAEAQAAGAAVEPVVMDVNHAEASQERIRAIDAECGGLDLVVANAGIGGPTHGKRMDWERTRAIIDTNVTGAAATLCAVLPQMVERRRGHVVGVSSLAGMRGLAGHAAYSASKAFLATFLESLRVDLKGTGVQVTCVYPGFVKSELTAKNNFPMPFLMETEDAVERMGRGIFAGATEVSFPWQLATPMRLLKVMPNPLFDATARRLK</sequence>
<protein>
    <submittedName>
        <fullName evidence="5">SDR family NAD(P)-dependent oxidoreductase</fullName>
    </submittedName>
</protein>
<evidence type="ECO:0000256" key="3">
    <source>
        <dbReference type="RuleBase" id="RU000363"/>
    </source>
</evidence>
<feature type="domain" description="Ketoreductase" evidence="4">
    <location>
        <begin position="7"/>
        <end position="191"/>
    </location>
</feature>
<accession>A0A3A8I760</accession>
<dbReference type="AlphaFoldDB" id="A0A3A8I760"/>
<dbReference type="PRINTS" id="PR00081">
    <property type="entry name" value="GDHRDH"/>
</dbReference>
<reference evidence="5 6" key="1">
    <citation type="submission" date="2020-05" db="EMBL/GenBank/DDBJ databases">
        <authorList>
            <person name="Whitworth D."/>
        </authorList>
    </citation>
    <scope>NUCLEOTIDE SEQUENCE [LARGE SCALE GENOMIC DNA]</scope>
    <source>
        <strain evidence="5 6">AB043B</strain>
    </source>
</reference>
<dbReference type="SMART" id="SM00822">
    <property type="entry name" value="PKS_KR"/>
    <property type="match status" value="1"/>
</dbReference>
<dbReference type="Pfam" id="PF00106">
    <property type="entry name" value="adh_short"/>
    <property type="match status" value="1"/>
</dbReference>
<dbReference type="Proteomes" id="UP000563426">
    <property type="component" value="Unassembled WGS sequence"/>
</dbReference>